<feature type="disulfide bond" evidence="9">
    <location>
        <begin position="414"/>
        <end position="424"/>
    </location>
</feature>
<evidence type="ECO:0000256" key="9">
    <source>
        <dbReference type="PROSITE-ProRule" id="PRU00196"/>
    </source>
</evidence>
<dbReference type="InterPro" id="IPR023415">
    <property type="entry name" value="LDLR_class-A_CS"/>
</dbReference>
<protein>
    <recommendedName>
        <fullName evidence="11">SRCR domain-containing protein</fullName>
    </recommendedName>
</protein>
<keyword evidence="4" id="KW-0677">Repeat</keyword>
<dbReference type="PANTHER" id="PTHR24270">
    <property type="entry name" value="LOW-DENSITY LIPOPROTEIN RECEPTOR-RELATED"/>
    <property type="match status" value="1"/>
</dbReference>
<evidence type="ECO:0000256" key="3">
    <source>
        <dbReference type="ARBA" id="ARBA00022692"/>
    </source>
</evidence>
<organism evidence="12">
    <name type="scientific">Notodromas monacha</name>
    <dbReference type="NCBI Taxonomy" id="399045"/>
    <lineage>
        <taxon>Eukaryota</taxon>
        <taxon>Metazoa</taxon>
        <taxon>Ecdysozoa</taxon>
        <taxon>Arthropoda</taxon>
        <taxon>Crustacea</taxon>
        <taxon>Oligostraca</taxon>
        <taxon>Ostracoda</taxon>
        <taxon>Podocopa</taxon>
        <taxon>Podocopida</taxon>
        <taxon>Cypridocopina</taxon>
        <taxon>Cypridoidea</taxon>
        <taxon>Cyprididae</taxon>
        <taxon>Notodromas</taxon>
    </lineage>
</organism>
<dbReference type="PRINTS" id="PR00261">
    <property type="entry name" value="LDLRECEPTOR"/>
</dbReference>
<keyword evidence="5 10" id="KW-1133">Transmembrane helix</keyword>
<evidence type="ECO:0000256" key="7">
    <source>
        <dbReference type="ARBA" id="ARBA00023157"/>
    </source>
</evidence>
<keyword evidence="6 10" id="KW-0472">Membrane</keyword>
<dbReference type="EMBL" id="OA885809">
    <property type="protein sequence ID" value="CAD7282378.1"/>
    <property type="molecule type" value="Genomic_DNA"/>
</dbReference>
<dbReference type="GO" id="GO:0005886">
    <property type="term" value="C:plasma membrane"/>
    <property type="evidence" value="ECO:0007669"/>
    <property type="project" value="TreeGrafter"/>
</dbReference>
<dbReference type="SMART" id="SM00192">
    <property type="entry name" value="LDLa"/>
    <property type="match status" value="3"/>
</dbReference>
<dbReference type="PANTHER" id="PTHR24270:SF62">
    <property type="entry name" value="LOW-DENSITY LIPOPROTEIN RECEPTOR-RELATED PROTEIN 2"/>
    <property type="match status" value="1"/>
</dbReference>
<dbReference type="PROSITE" id="PS50068">
    <property type="entry name" value="LDLRA_2"/>
    <property type="match status" value="2"/>
</dbReference>
<comment type="subcellular location">
    <subcellularLocation>
        <location evidence="2">Endomembrane system</location>
    </subcellularLocation>
    <subcellularLocation>
        <location evidence="1">Membrane</location>
        <topology evidence="1">Single-pass membrane protein</topology>
    </subcellularLocation>
</comment>
<dbReference type="Pfam" id="PF00057">
    <property type="entry name" value="Ldl_recept_a"/>
    <property type="match status" value="1"/>
</dbReference>
<evidence type="ECO:0000256" key="8">
    <source>
        <dbReference type="PROSITE-ProRule" id="PRU00124"/>
    </source>
</evidence>
<dbReference type="GO" id="GO:0016192">
    <property type="term" value="P:vesicle-mediated transport"/>
    <property type="evidence" value="ECO:0007669"/>
    <property type="project" value="UniProtKB-ARBA"/>
</dbReference>
<feature type="non-terminal residue" evidence="12">
    <location>
        <position position="1"/>
    </location>
</feature>
<evidence type="ECO:0000259" key="11">
    <source>
        <dbReference type="PROSITE" id="PS50287"/>
    </source>
</evidence>
<feature type="disulfide bond" evidence="8">
    <location>
        <begin position="244"/>
        <end position="259"/>
    </location>
</feature>
<dbReference type="Proteomes" id="UP000678499">
    <property type="component" value="Unassembled WGS sequence"/>
</dbReference>
<dbReference type="EMBL" id="CAJPEX010003772">
    <property type="protein sequence ID" value="CAG0922530.1"/>
    <property type="molecule type" value="Genomic_DNA"/>
</dbReference>
<gene>
    <name evidence="12" type="ORF">NMOB1V02_LOCUS10003</name>
</gene>
<accession>A0A7R9BW77</accession>
<comment type="caution">
    <text evidence="9">Lacks conserved residue(s) required for the propagation of feature annotation.</text>
</comment>
<evidence type="ECO:0000256" key="2">
    <source>
        <dbReference type="ARBA" id="ARBA00004308"/>
    </source>
</evidence>
<dbReference type="InterPro" id="IPR001190">
    <property type="entry name" value="SRCR"/>
</dbReference>
<evidence type="ECO:0000256" key="1">
    <source>
        <dbReference type="ARBA" id="ARBA00004167"/>
    </source>
</evidence>
<evidence type="ECO:0000256" key="4">
    <source>
        <dbReference type="ARBA" id="ARBA00022737"/>
    </source>
</evidence>
<reference evidence="12" key="1">
    <citation type="submission" date="2020-11" db="EMBL/GenBank/DDBJ databases">
        <authorList>
            <person name="Tran Van P."/>
        </authorList>
    </citation>
    <scope>NUCLEOTIDE SEQUENCE</scope>
</reference>
<dbReference type="SUPFAM" id="SSF57424">
    <property type="entry name" value="LDL receptor-like module"/>
    <property type="match status" value="2"/>
</dbReference>
<evidence type="ECO:0000313" key="13">
    <source>
        <dbReference type="Proteomes" id="UP000678499"/>
    </source>
</evidence>
<feature type="domain" description="SRCR" evidence="11">
    <location>
        <begin position="343"/>
        <end position="453"/>
    </location>
</feature>
<evidence type="ECO:0000256" key="10">
    <source>
        <dbReference type="SAM" id="Phobius"/>
    </source>
</evidence>
<dbReference type="PROSITE" id="PS01209">
    <property type="entry name" value="LDLRA_1"/>
    <property type="match status" value="2"/>
</dbReference>
<feature type="transmembrane region" description="Helical" evidence="10">
    <location>
        <begin position="525"/>
        <end position="544"/>
    </location>
</feature>
<dbReference type="CDD" id="cd00112">
    <property type="entry name" value="LDLa"/>
    <property type="match status" value="2"/>
</dbReference>
<sequence>SPRNISASIPERISVENLTTSSFGIAFSNGIICATSDTRFVDTPCFAKGSTWRSENNIDDEQRVVLAKGNPVTWIRCEAMSTSDPNVTCLGNEDGAGRIATPRRCDGVRDCDDLSDEFNPECRRAYAGFRKPFGVANDVNTDEFISFEIVKNGTKQETKSFVSRSVRNYVLNHRNKQDAPIPKDMIRDVQSPLKRSFTSIFAHLMPLKGTDHSDHAVLFCKNCDLIKPFKCDDGVECIPMDFVCDGEVDCIDESDEIRCEYGPSSLLPVDSGNSFDTTLNVSVHEGISPISISESLHQTHKENISEASSNLTESDLMPSTAVIPSEDVALECLFNASSDCLKMTLVKRPDPYDDLIVFCVEGSFICGPLCFSDWPTLTLGTLCGMVGNGTYFDSDVNPSQIEHFFKFVVKSIDCLPNATGISECDLKIVRREKSHDDVSGLCPSKKVLGIHCPENCTAEGARMCNNSFKCIPSDKMCDGISDCSDHSDEDPSYCANFHRGHANLVENPSPQLGLRNSKMHRVLDVVLMTAVVALLSIIGIVIVWKSRENISKFLRARKSGRVMFDRLDSSVSVYPTVTFHRPSDNIDDLRNENNYDDEEALIYNEERGENDDSRVYKEERKIDSMKHVGNREEAKIFQKCEQKPKSDKCLLVNEEEPEYHQGFEE</sequence>
<dbReference type="InterPro" id="IPR050685">
    <property type="entry name" value="LDLR"/>
</dbReference>
<evidence type="ECO:0000256" key="5">
    <source>
        <dbReference type="ARBA" id="ARBA00022989"/>
    </source>
</evidence>
<keyword evidence="7 9" id="KW-1015">Disulfide bond</keyword>
<proteinExistence type="predicted"/>
<evidence type="ECO:0000256" key="6">
    <source>
        <dbReference type="ARBA" id="ARBA00023136"/>
    </source>
</evidence>
<dbReference type="Gene3D" id="4.10.400.10">
    <property type="entry name" value="Low-density Lipoprotein Receptor"/>
    <property type="match status" value="2"/>
</dbReference>
<dbReference type="InterPro" id="IPR036055">
    <property type="entry name" value="LDL_receptor-like_sf"/>
</dbReference>
<dbReference type="AlphaFoldDB" id="A0A7R9BW77"/>
<keyword evidence="3 10" id="KW-0812">Transmembrane</keyword>
<dbReference type="InterPro" id="IPR002172">
    <property type="entry name" value="LDrepeatLR_classA_rpt"/>
</dbReference>
<keyword evidence="13" id="KW-1185">Reference proteome</keyword>
<evidence type="ECO:0000313" key="12">
    <source>
        <dbReference type="EMBL" id="CAD7282378.1"/>
    </source>
</evidence>
<dbReference type="GO" id="GO:0012505">
    <property type="term" value="C:endomembrane system"/>
    <property type="evidence" value="ECO:0007669"/>
    <property type="project" value="UniProtKB-SubCell"/>
</dbReference>
<dbReference type="PROSITE" id="PS50287">
    <property type="entry name" value="SRCR_2"/>
    <property type="match status" value="1"/>
</dbReference>
<dbReference type="OrthoDB" id="10006456at2759"/>
<name>A0A7R9BW77_9CRUS</name>